<gene>
    <name evidence="2" type="ORF">CR513_50922</name>
</gene>
<feature type="non-terminal residue" evidence="2">
    <location>
        <position position="1"/>
    </location>
</feature>
<sequence>MTPLLPLPMIMTLSNKFIRSIRIQSNLIEMSMVQQLEEMHRTIHKLNNELITKEAKEKSLEEKVVQLMHNHEKQSEKIRQQNEQTQLIIYHYS</sequence>
<dbReference type="EMBL" id="QJKJ01011920">
    <property type="protein sequence ID" value="RDX69905.1"/>
    <property type="molecule type" value="Genomic_DNA"/>
</dbReference>
<dbReference type="Proteomes" id="UP000257109">
    <property type="component" value="Unassembled WGS sequence"/>
</dbReference>
<protein>
    <submittedName>
        <fullName evidence="2">Uncharacterized protein</fullName>
    </submittedName>
</protein>
<evidence type="ECO:0000313" key="3">
    <source>
        <dbReference type="Proteomes" id="UP000257109"/>
    </source>
</evidence>
<organism evidence="2 3">
    <name type="scientific">Mucuna pruriens</name>
    <name type="common">Velvet bean</name>
    <name type="synonym">Dolichos pruriens</name>
    <dbReference type="NCBI Taxonomy" id="157652"/>
    <lineage>
        <taxon>Eukaryota</taxon>
        <taxon>Viridiplantae</taxon>
        <taxon>Streptophyta</taxon>
        <taxon>Embryophyta</taxon>
        <taxon>Tracheophyta</taxon>
        <taxon>Spermatophyta</taxon>
        <taxon>Magnoliopsida</taxon>
        <taxon>eudicotyledons</taxon>
        <taxon>Gunneridae</taxon>
        <taxon>Pentapetalae</taxon>
        <taxon>rosids</taxon>
        <taxon>fabids</taxon>
        <taxon>Fabales</taxon>
        <taxon>Fabaceae</taxon>
        <taxon>Papilionoideae</taxon>
        <taxon>50 kb inversion clade</taxon>
        <taxon>NPAAA clade</taxon>
        <taxon>indigoferoid/millettioid clade</taxon>
        <taxon>Phaseoleae</taxon>
        <taxon>Mucuna</taxon>
    </lineage>
</organism>
<feature type="coiled-coil region" evidence="1">
    <location>
        <begin position="36"/>
        <end position="84"/>
    </location>
</feature>
<reference evidence="2" key="1">
    <citation type="submission" date="2018-05" db="EMBL/GenBank/DDBJ databases">
        <title>Draft genome of Mucuna pruriens seed.</title>
        <authorList>
            <person name="Nnadi N.E."/>
            <person name="Vos R."/>
            <person name="Hasami M.H."/>
            <person name="Devisetty U.K."/>
            <person name="Aguiy J.C."/>
        </authorList>
    </citation>
    <scope>NUCLEOTIDE SEQUENCE [LARGE SCALE GENOMIC DNA]</scope>
    <source>
        <strain evidence="2">JCA_2017</strain>
    </source>
</reference>
<dbReference type="AlphaFoldDB" id="A0A371EV14"/>
<comment type="caution">
    <text evidence="2">The sequence shown here is derived from an EMBL/GenBank/DDBJ whole genome shotgun (WGS) entry which is preliminary data.</text>
</comment>
<accession>A0A371EV14</accession>
<keyword evidence="3" id="KW-1185">Reference proteome</keyword>
<evidence type="ECO:0000256" key="1">
    <source>
        <dbReference type="SAM" id="Coils"/>
    </source>
</evidence>
<keyword evidence="1" id="KW-0175">Coiled coil</keyword>
<dbReference type="OrthoDB" id="1453354at2759"/>
<name>A0A371EV14_MUCPR</name>
<proteinExistence type="predicted"/>
<evidence type="ECO:0000313" key="2">
    <source>
        <dbReference type="EMBL" id="RDX69905.1"/>
    </source>
</evidence>